<dbReference type="EMBL" id="FOEG01000004">
    <property type="protein sequence ID" value="SEO93460.1"/>
    <property type="molecule type" value="Genomic_DNA"/>
</dbReference>
<dbReference type="InterPro" id="IPR029052">
    <property type="entry name" value="Metallo-depent_PP-like"/>
</dbReference>
<dbReference type="GO" id="GO:0004112">
    <property type="term" value="F:cyclic-nucleotide phosphodiesterase activity"/>
    <property type="evidence" value="ECO:0007669"/>
    <property type="project" value="InterPro"/>
</dbReference>
<evidence type="ECO:0000259" key="5">
    <source>
        <dbReference type="Pfam" id="PF00149"/>
    </source>
</evidence>
<dbReference type="InterPro" id="IPR004843">
    <property type="entry name" value="Calcineurin-like_PHP"/>
</dbReference>
<dbReference type="NCBIfam" id="NF008359">
    <property type="entry name" value="PRK11148.1"/>
    <property type="match status" value="1"/>
</dbReference>
<sequence length="273" mass="29927">MDSLDLPRGRALRVLQITDTHLYGDDGRLAGVDTEATCRAVVDAVRYQRTPADLLLLTGDVIHDGAERPESAYRDAKRQFDALGVPGLVIPGNHDDATRLARTFAAGNVQQRDALLAGDWLCIMLDSSLPDAVSGHVSAGQLQRLDDCLSAHPDRHALVCLHHQPVPVGCGWIDQLGLQNSDELFAVLDRHASVRAVVWGHVHQEYDGWRNGVRLLASPSTCVQFHPDSDDFRIDPRPPGYRWFELRPDGALSTEVIRLSDVPAGLDLGLPGY</sequence>
<gene>
    <name evidence="6" type="ORF">SAMN04488052_104408</name>
</gene>
<dbReference type="SUPFAM" id="SSF56300">
    <property type="entry name" value="Metallo-dependent phosphatases"/>
    <property type="match status" value="1"/>
</dbReference>
<evidence type="ECO:0000313" key="6">
    <source>
        <dbReference type="EMBL" id="SEO93460.1"/>
    </source>
</evidence>
<dbReference type="InterPro" id="IPR026575">
    <property type="entry name" value="GpdQ/CpdA-like"/>
</dbReference>
<keyword evidence="1" id="KW-0479">Metal-binding</keyword>
<feature type="domain" description="Calcineurin-like phosphoesterase" evidence="5">
    <location>
        <begin position="12"/>
        <end position="204"/>
    </location>
</feature>
<proteinExistence type="inferred from homology"/>
<reference evidence="6 7" key="1">
    <citation type="submission" date="2016-10" db="EMBL/GenBank/DDBJ databases">
        <authorList>
            <person name="de Groot N.N."/>
        </authorList>
    </citation>
    <scope>NUCLEOTIDE SEQUENCE [LARGE SCALE GENOMIC DNA]</scope>
    <source>
        <strain evidence="6 7">CGMCC 1.6291</strain>
    </source>
</reference>
<keyword evidence="3" id="KW-0408">Iron</keyword>
<dbReference type="Gene3D" id="3.60.21.10">
    <property type="match status" value="1"/>
</dbReference>
<dbReference type="AlphaFoldDB" id="A0A1H8TR04"/>
<dbReference type="PANTHER" id="PTHR42988">
    <property type="entry name" value="PHOSPHOHYDROLASE"/>
    <property type="match status" value="1"/>
</dbReference>
<dbReference type="Proteomes" id="UP000199657">
    <property type="component" value="Unassembled WGS sequence"/>
</dbReference>
<accession>A0A1H8TR04</accession>
<dbReference type="CDD" id="cd07402">
    <property type="entry name" value="MPP_GpdQ"/>
    <property type="match status" value="1"/>
</dbReference>
<evidence type="ECO:0000256" key="4">
    <source>
        <dbReference type="ARBA" id="ARBA00025742"/>
    </source>
</evidence>
<evidence type="ECO:0000256" key="2">
    <source>
        <dbReference type="ARBA" id="ARBA00022801"/>
    </source>
</evidence>
<dbReference type="GO" id="GO:0046872">
    <property type="term" value="F:metal ion binding"/>
    <property type="evidence" value="ECO:0007669"/>
    <property type="project" value="UniProtKB-KW"/>
</dbReference>
<dbReference type="RefSeq" id="WP_091643992.1">
    <property type="nucleotide sequence ID" value="NZ_FOEG01000004.1"/>
</dbReference>
<evidence type="ECO:0000313" key="7">
    <source>
        <dbReference type="Proteomes" id="UP000199657"/>
    </source>
</evidence>
<dbReference type="InterPro" id="IPR050884">
    <property type="entry name" value="CNP_phosphodiesterase-III"/>
</dbReference>
<dbReference type="PANTHER" id="PTHR42988:SF2">
    <property type="entry name" value="CYCLIC NUCLEOTIDE PHOSPHODIESTERASE CBUA0032-RELATED"/>
    <property type="match status" value="1"/>
</dbReference>
<evidence type="ECO:0000256" key="3">
    <source>
        <dbReference type="ARBA" id="ARBA00023004"/>
    </source>
</evidence>
<dbReference type="Pfam" id="PF00149">
    <property type="entry name" value="Metallophos"/>
    <property type="match status" value="1"/>
</dbReference>
<organism evidence="6 7">
    <name type="scientific">Aquisalimonas asiatica</name>
    <dbReference type="NCBI Taxonomy" id="406100"/>
    <lineage>
        <taxon>Bacteria</taxon>
        <taxon>Pseudomonadati</taxon>
        <taxon>Pseudomonadota</taxon>
        <taxon>Gammaproteobacteria</taxon>
        <taxon>Chromatiales</taxon>
        <taxon>Ectothiorhodospiraceae</taxon>
        <taxon>Aquisalimonas</taxon>
    </lineage>
</organism>
<keyword evidence="2" id="KW-0378">Hydrolase</keyword>
<name>A0A1H8TR04_9GAMM</name>
<dbReference type="OrthoDB" id="9784378at2"/>
<keyword evidence="7" id="KW-1185">Reference proteome</keyword>
<comment type="similarity">
    <text evidence="4">Belongs to the cyclic nucleotide phosphodiesterase class-III family.</text>
</comment>
<dbReference type="STRING" id="406100.SAMN04488052_104408"/>
<protein>
    <submittedName>
        <fullName evidence="6">Icc protein</fullName>
    </submittedName>
</protein>
<evidence type="ECO:0000256" key="1">
    <source>
        <dbReference type="ARBA" id="ARBA00022723"/>
    </source>
</evidence>